<reference evidence="2" key="1">
    <citation type="submission" date="2017-01" db="EMBL/GenBank/DDBJ databases">
        <authorList>
            <person name="Assis F.L."/>
            <person name="Abrahao J.S."/>
            <person name="Silva L."/>
            <person name="Khalil J.B."/>
            <person name="Rodrigues R."/>
            <person name="Silva L.S."/>
            <person name="Arantes T."/>
            <person name="Boratto P."/>
            <person name="Andrade M."/>
            <person name="Kroon E.G."/>
            <person name="Ribeiro B."/>
            <person name="Bergier I."/>
            <person name="Seligmann H."/>
            <person name="Ghigo E."/>
            <person name="Colson P."/>
            <person name="Levasseur A."/>
            <person name="Raoult D."/>
            <person name="Scola B.L."/>
        </authorList>
    </citation>
    <scope>NUCLEOTIDE SEQUENCE</scope>
    <source>
        <strain evidence="2">Soda lake</strain>
    </source>
</reference>
<organism evidence="2">
    <name type="scientific">Tupanvirus soda lake</name>
    <dbReference type="NCBI Taxonomy" id="2126985"/>
    <lineage>
        <taxon>Viruses</taxon>
        <taxon>Varidnaviria</taxon>
        <taxon>Bamfordvirae</taxon>
        <taxon>Nucleocytoviricota</taxon>
        <taxon>Megaviricetes</taxon>
        <taxon>Imitervirales</taxon>
        <taxon>Mimiviridae</taxon>
        <taxon>Megamimivirinae</taxon>
        <taxon>Tupanvirus</taxon>
        <taxon>Tupanvirus salinum</taxon>
    </lineage>
</organism>
<feature type="transmembrane region" description="Helical" evidence="1">
    <location>
        <begin position="6"/>
        <end position="25"/>
    </location>
</feature>
<evidence type="ECO:0000256" key="1">
    <source>
        <dbReference type="SAM" id="Phobius"/>
    </source>
</evidence>
<proteinExistence type="predicted"/>
<protein>
    <recommendedName>
        <fullName evidence="3">DUF2784 family protein</fullName>
    </recommendedName>
</protein>
<dbReference type="EMBL" id="KY523104">
    <property type="protein sequence ID" value="QKU34735.1"/>
    <property type="molecule type" value="Genomic_DNA"/>
</dbReference>
<dbReference type="RefSeq" id="YP_010781380.1">
    <property type="nucleotide sequence ID" value="NC_075039.1"/>
</dbReference>
<feature type="transmembrane region" description="Helical" evidence="1">
    <location>
        <begin position="86"/>
        <end position="107"/>
    </location>
</feature>
<accession>A0A6N1NII2</accession>
<reference evidence="2" key="2">
    <citation type="journal article" date="2018" name="Nat. Commun.">
        <title>Tailed giant Tupanvirus possesses the most complete translational apparatus of the known virosphere.</title>
        <authorList>
            <person name="Abrahao J."/>
            <person name="Silva L."/>
            <person name="Silva L.S."/>
            <person name="Khalil J.Y.B."/>
            <person name="Rodrigues R."/>
            <person name="Arantes T."/>
            <person name="Assis F."/>
            <person name="Boratto P."/>
            <person name="Andrade M."/>
            <person name="Kroon E.G."/>
            <person name="Ribeiro B."/>
            <person name="Bergier I."/>
            <person name="Seligmann H."/>
            <person name="Ghigo E."/>
            <person name="Colson P."/>
            <person name="Levasseur A."/>
            <person name="Kroemer G."/>
            <person name="Raoult D."/>
            <person name="La Scola B."/>
        </authorList>
    </citation>
    <scope>NUCLEOTIDE SEQUENCE [LARGE SCALE GENOMIC DNA]</scope>
    <source>
        <strain evidence="2">Soda lake</strain>
    </source>
</reference>
<name>A0A6N1NII2_9VIRU</name>
<dbReference type="KEGG" id="vg:80518144"/>
<evidence type="ECO:0008006" key="3">
    <source>
        <dbReference type="Google" id="ProtNLM"/>
    </source>
</evidence>
<evidence type="ECO:0000313" key="2">
    <source>
        <dbReference type="EMBL" id="QKU34735.1"/>
    </source>
</evidence>
<sequence length="117" mass="13860">MNLLVWLIKIVHLIIVVGVISSVFINVCYIKQLALTLLIFLMIQYILGYEKCGLTQLEYWILGEDKYQKGFIYRLINPIIKVPENYFYNGLLYLHILWVIILIYQIYHNNCSFLLLG</sequence>
<dbReference type="GeneID" id="80518144"/>
<keyword evidence="1" id="KW-0472">Membrane</keyword>
<keyword evidence="1" id="KW-1133">Transmembrane helix</keyword>
<feature type="transmembrane region" description="Helical" evidence="1">
    <location>
        <begin position="32"/>
        <end position="49"/>
    </location>
</feature>
<keyword evidence="1" id="KW-0812">Transmembrane</keyword>